<gene>
    <name evidence="1" type="ORF">H8S77_02270</name>
</gene>
<dbReference type="PROSITE" id="PS51257">
    <property type="entry name" value="PROKAR_LIPOPROTEIN"/>
    <property type="match status" value="1"/>
</dbReference>
<proteinExistence type="predicted"/>
<organism evidence="1 2">
    <name type="scientific">Parabacteroides segnis</name>
    <dbReference type="NCBI Taxonomy" id="2763058"/>
    <lineage>
        <taxon>Bacteria</taxon>
        <taxon>Pseudomonadati</taxon>
        <taxon>Bacteroidota</taxon>
        <taxon>Bacteroidia</taxon>
        <taxon>Bacteroidales</taxon>
        <taxon>Tannerellaceae</taxon>
        <taxon>Parabacteroides</taxon>
    </lineage>
</organism>
<dbReference type="Proteomes" id="UP000644010">
    <property type="component" value="Unassembled WGS sequence"/>
</dbReference>
<accession>A0ABR7DW12</accession>
<reference evidence="1 2" key="1">
    <citation type="submission" date="2020-08" db="EMBL/GenBank/DDBJ databases">
        <title>Genome public.</title>
        <authorList>
            <person name="Liu C."/>
            <person name="Sun Q."/>
        </authorList>
    </citation>
    <scope>NUCLEOTIDE SEQUENCE [LARGE SCALE GENOMIC DNA]</scope>
    <source>
        <strain evidence="1 2">BX2</strain>
    </source>
</reference>
<dbReference type="Pfam" id="PF17170">
    <property type="entry name" value="DUF5128"/>
    <property type="match status" value="1"/>
</dbReference>
<sequence length="382" mass="43413">MKKSTLFITLGLLAACSGKPKETKVSLENKEIETEIPVVDLASVINQQVPDTFTWNSIAKNIQLIPISTSNKTLMGVSRGVIYMGEDYYIIAEYQTQTLYRVDMNGKIQKAFRHVGNGPGEYVYLTRISFNPEDSTIQVFDNGNQKRIFYDVNGNLRKEISLKDKEINSPLLIKDNYMVCRGNPESPYQLYITDNDLNIRQSLCPFDSTLTIWEKAATHLQTNRCNNMDMLLFNHAPSDSVFTVTDKGLTPLFILKKGKYAIPSTEVKNFINLVKQGDPHILSLQIHSIPGYYLICYLQNQQYREEIWRKSDNQIISRFISTNNEYGYPVTLPSGKTIRVSSSNMYNNGNKIALFIPAEDVTGEIEGVKEDDNPVLLIMDIE</sequence>
<dbReference type="SUPFAM" id="SSF101898">
    <property type="entry name" value="NHL repeat"/>
    <property type="match status" value="1"/>
</dbReference>
<dbReference type="EMBL" id="JACOOI010000001">
    <property type="protein sequence ID" value="MBC5641717.1"/>
    <property type="molecule type" value="Genomic_DNA"/>
</dbReference>
<evidence type="ECO:0000313" key="1">
    <source>
        <dbReference type="EMBL" id="MBC5641717.1"/>
    </source>
</evidence>
<keyword evidence="2" id="KW-1185">Reference proteome</keyword>
<dbReference type="RefSeq" id="WP_186958115.1">
    <property type="nucleotide sequence ID" value="NZ_JACOOI010000001.1"/>
</dbReference>
<protein>
    <submittedName>
        <fullName evidence="1">6-bladed beta-propeller</fullName>
    </submittedName>
</protein>
<evidence type="ECO:0000313" key="2">
    <source>
        <dbReference type="Proteomes" id="UP000644010"/>
    </source>
</evidence>
<name>A0ABR7DW12_9BACT</name>
<comment type="caution">
    <text evidence="1">The sequence shown here is derived from an EMBL/GenBank/DDBJ whole genome shotgun (WGS) entry which is preliminary data.</text>
</comment>